<reference evidence="1" key="1">
    <citation type="submission" date="2020-07" db="EMBL/GenBank/DDBJ databases">
        <title>Campylobacter molothri sp. nov. isolated from wild birds.</title>
        <authorList>
            <person name="Miller W.G."/>
            <person name="Chapman M.H."/>
            <person name="Yee E."/>
            <person name="Lopes B.S."/>
            <person name="Forbes K.J."/>
        </authorList>
    </citation>
    <scope>NUCLEOTIDE SEQUENCE</scope>
    <source>
        <strain evidence="1">RM9754</strain>
    </source>
</reference>
<comment type="caution">
    <text evidence="1">The sequence shown here is derived from an EMBL/GenBank/DDBJ whole genome shotgun (WGS) entry which is preliminary data.</text>
</comment>
<proteinExistence type="predicted"/>
<protein>
    <submittedName>
        <fullName evidence="1">Metal ABC transporter ATP-binding protein</fullName>
    </submittedName>
</protein>
<dbReference type="Proteomes" id="UP001319828">
    <property type="component" value="Unassembled WGS sequence"/>
</dbReference>
<sequence length="259" mass="29761">MEFFSIKNLNYSYNKECVLKNINLTYNNQDFLSIIGPNGAGKSTLIKLILGLLNSHNSITFKQIKKTEIGYVPQHTLANPNFNPRVLEIVLMGLINKKKFGFYKQEDKNKALEALKKVQMQDFWNKKINQLSGGQRQRVFIARALVDECKMLILDEPTASVDSKSAIQIFELLKSLHEKGIGILLVCHDINLVLAYSDKIAHLNKELFLHSNQKEKKKNDFLKHLYENHSHFCDVEMSLNSCLCNHKCKDENLKTTVSF</sequence>
<gene>
    <name evidence="1" type="ORF">H2252_06050</name>
</gene>
<keyword evidence="1" id="KW-0547">Nucleotide-binding</keyword>
<organism evidence="1 2">
    <name type="scientific">Campylobacter molothri</name>
    <dbReference type="NCBI Taxonomy" id="1032242"/>
    <lineage>
        <taxon>Bacteria</taxon>
        <taxon>Pseudomonadati</taxon>
        <taxon>Campylobacterota</taxon>
        <taxon>Epsilonproteobacteria</taxon>
        <taxon>Campylobacterales</taxon>
        <taxon>Campylobacteraceae</taxon>
        <taxon>Campylobacter</taxon>
    </lineage>
</organism>
<evidence type="ECO:0000313" key="1">
    <source>
        <dbReference type="EMBL" id="MBZ7974939.1"/>
    </source>
</evidence>
<name>A0ACC5W2W5_9BACT</name>
<evidence type="ECO:0000313" key="2">
    <source>
        <dbReference type="Proteomes" id="UP001319828"/>
    </source>
</evidence>
<accession>A0ACC5W2W5</accession>
<keyword evidence="1" id="KW-0067">ATP-binding</keyword>
<keyword evidence="2" id="KW-1185">Reference proteome</keyword>
<dbReference type="EMBL" id="JACHUQ010000011">
    <property type="protein sequence ID" value="MBZ7974939.1"/>
    <property type="molecule type" value="Genomic_DNA"/>
</dbReference>